<protein>
    <submittedName>
        <fullName evidence="1">Uncharacterized protein</fullName>
    </submittedName>
</protein>
<keyword evidence="2" id="KW-1185">Reference proteome</keyword>
<proteinExistence type="predicted"/>
<dbReference type="Proteomes" id="UP000821865">
    <property type="component" value="Chromosome 10"/>
</dbReference>
<sequence>MLCLGQALYTHSISRAVGRSETGTSASHERGYTRPNSADFATGEFRFDMEEDQRPPMWSWKRILAVCLLAVVLLVSSFLGGYFHGLHTGKRTSHQQGNLSEELFDSEWQRLPCITEDDVCPEGFTDPPLILISLDGFRPDYLSRGLNPSLERLSQCGVKAPFMRPVFPTKTFPNHFTIVTGLWPESHGIVDNKMYDPEFKTLFRVGNIESYNSRWWEAEPIWLTAEKQGKRASTFFWPGSDVDIMGGRPSEFFQYNEMIPWQTRVEVLLAWLDLPADRRPSLLTLYVNEPDSAGHTHGPHSAGVDEALELVEIMLDRLVAGLQGEAPARMRQPARRLRPWRRYHYSDHRRIEPIVLDMDSGYLVLNREADKNPALCNGGSHGYDNMAPGMQSLFVAHGPAFLQNVTARPFRNIELYELMAELLRIQPEPNNGTHGVLHYLLRKPMPLKAEPPLRTPGICDIDGSNEGNKDDGCMCRDTVRLSTAPDALARHTPWGRPSQEDTEAVSELSPCVLANRDYVTAFDKALRLPLWTAFTLDGKHEHAVANACWERDARLKGADLSCHDYEALAMRSLTKEPLFPPELASSRAEQSAVWLHSNALPFYHNHSAGVRRELLRLVQLWEARHGSLHLVTGPAFDLDGNGRRPPLHRLRAVQEGEVLMPPVPTHVFCVVTRCLSEGVPVGRCPAERLDAAAFLLPHLLRPENCQPWPQYLLQHSATVGDVELLTGLRFYTELPPYERIRLRTVIPQALWPAQ</sequence>
<gene>
    <name evidence="1" type="ORF">HPB49_020009</name>
</gene>
<comment type="caution">
    <text evidence="1">The sequence shown here is derived from an EMBL/GenBank/DDBJ whole genome shotgun (WGS) entry which is preliminary data.</text>
</comment>
<accession>A0ACB8DQJ9</accession>
<dbReference type="EMBL" id="CM023479">
    <property type="protein sequence ID" value="KAH7974817.1"/>
    <property type="molecule type" value="Genomic_DNA"/>
</dbReference>
<evidence type="ECO:0000313" key="2">
    <source>
        <dbReference type="Proteomes" id="UP000821865"/>
    </source>
</evidence>
<evidence type="ECO:0000313" key="1">
    <source>
        <dbReference type="EMBL" id="KAH7974817.1"/>
    </source>
</evidence>
<reference evidence="1" key="1">
    <citation type="submission" date="2020-05" db="EMBL/GenBank/DDBJ databases">
        <title>Large-scale comparative analyses of tick genomes elucidate their genetic diversity and vector capacities.</title>
        <authorList>
            <person name="Jia N."/>
            <person name="Wang J."/>
            <person name="Shi W."/>
            <person name="Du L."/>
            <person name="Sun Y."/>
            <person name="Zhan W."/>
            <person name="Jiang J."/>
            <person name="Wang Q."/>
            <person name="Zhang B."/>
            <person name="Ji P."/>
            <person name="Sakyi L.B."/>
            <person name="Cui X."/>
            <person name="Yuan T."/>
            <person name="Jiang B."/>
            <person name="Yang W."/>
            <person name="Lam T.T.-Y."/>
            <person name="Chang Q."/>
            <person name="Ding S."/>
            <person name="Wang X."/>
            <person name="Zhu J."/>
            <person name="Ruan X."/>
            <person name="Zhao L."/>
            <person name="Wei J."/>
            <person name="Que T."/>
            <person name="Du C."/>
            <person name="Cheng J."/>
            <person name="Dai P."/>
            <person name="Han X."/>
            <person name="Huang E."/>
            <person name="Gao Y."/>
            <person name="Liu J."/>
            <person name="Shao H."/>
            <person name="Ye R."/>
            <person name="Li L."/>
            <person name="Wei W."/>
            <person name="Wang X."/>
            <person name="Wang C."/>
            <person name="Yang T."/>
            <person name="Huo Q."/>
            <person name="Li W."/>
            <person name="Guo W."/>
            <person name="Chen H."/>
            <person name="Zhou L."/>
            <person name="Ni X."/>
            <person name="Tian J."/>
            <person name="Zhou Y."/>
            <person name="Sheng Y."/>
            <person name="Liu T."/>
            <person name="Pan Y."/>
            <person name="Xia L."/>
            <person name="Li J."/>
            <person name="Zhao F."/>
            <person name="Cao W."/>
        </authorList>
    </citation>
    <scope>NUCLEOTIDE SEQUENCE</scope>
    <source>
        <strain evidence="1">Dsil-2018</strain>
    </source>
</reference>
<name>A0ACB8DQJ9_DERSI</name>
<organism evidence="1 2">
    <name type="scientific">Dermacentor silvarum</name>
    <name type="common">Tick</name>
    <dbReference type="NCBI Taxonomy" id="543639"/>
    <lineage>
        <taxon>Eukaryota</taxon>
        <taxon>Metazoa</taxon>
        <taxon>Ecdysozoa</taxon>
        <taxon>Arthropoda</taxon>
        <taxon>Chelicerata</taxon>
        <taxon>Arachnida</taxon>
        <taxon>Acari</taxon>
        <taxon>Parasitiformes</taxon>
        <taxon>Ixodida</taxon>
        <taxon>Ixodoidea</taxon>
        <taxon>Ixodidae</taxon>
        <taxon>Rhipicephalinae</taxon>
        <taxon>Dermacentor</taxon>
    </lineage>
</organism>